<evidence type="ECO:0000313" key="1">
    <source>
        <dbReference type="EMBL" id="HEW53495.1"/>
    </source>
</evidence>
<proteinExistence type="predicted"/>
<protein>
    <submittedName>
        <fullName evidence="1">Uncharacterized protein</fullName>
    </submittedName>
</protein>
<sequence length="105" mass="11491">MPQLNGLLESLRLYGFAIIGDDQKSVLNSLRSTGIIHLFNVHRLGKYTILEVNVHGCERECSISCRDGNGAPSFDCYGECLDICVTDKLNSIVNAITAKLSESQS</sequence>
<organism evidence="1">
    <name type="scientific">Ignisphaera aggregans</name>
    <dbReference type="NCBI Taxonomy" id="334771"/>
    <lineage>
        <taxon>Archaea</taxon>
        <taxon>Thermoproteota</taxon>
        <taxon>Thermoprotei</taxon>
        <taxon>Desulfurococcales</taxon>
        <taxon>Desulfurococcaceae</taxon>
        <taxon>Ignisphaera</taxon>
    </lineage>
</organism>
<reference evidence="1" key="1">
    <citation type="journal article" date="2020" name="mSystems">
        <title>Genome- and Community-Level Interaction Insights into Carbon Utilization and Element Cycling Functions of Hydrothermarchaeota in Hydrothermal Sediment.</title>
        <authorList>
            <person name="Zhou Z."/>
            <person name="Liu Y."/>
            <person name="Xu W."/>
            <person name="Pan J."/>
            <person name="Luo Z.H."/>
            <person name="Li M."/>
        </authorList>
    </citation>
    <scope>NUCLEOTIDE SEQUENCE [LARGE SCALE GENOMIC DNA]</scope>
    <source>
        <strain evidence="1">SpSt-16</strain>
    </source>
</reference>
<gene>
    <name evidence="1" type="ORF">ENO77_05005</name>
</gene>
<dbReference type="EMBL" id="DSGT01000013">
    <property type="protein sequence ID" value="HEW53495.1"/>
    <property type="molecule type" value="Genomic_DNA"/>
</dbReference>
<name>A0A7C2Z9V4_9CREN</name>
<accession>A0A7C2Z9V4</accession>
<comment type="caution">
    <text evidence="1">The sequence shown here is derived from an EMBL/GenBank/DDBJ whole genome shotgun (WGS) entry which is preliminary data.</text>
</comment>
<dbReference type="AlphaFoldDB" id="A0A7C2Z9V4"/>